<protein>
    <submittedName>
        <fullName evidence="1">RCG41370</fullName>
    </submittedName>
</protein>
<name>A6IH30_RAT</name>
<dbReference type="Proteomes" id="UP000234681">
    <property type="component" value="Chromosome 2"/>
</dbReference>
<dbReference type="AlphaFoldDB" id="A6IH30"/>
<proteinExistence type="predicted"/>
<reference evidence="2" key="1">
    <citation type="submission" date="2005-09" db="EMBL/GenBank/DDBJ databases">
        <authorList>
            <person name="Mural R.J."/>
            <person name="Li P.W."/>
            <person name="Adams M.D."/>
            <person name="Amanatides P.G."/>
            <person name="Baden-Tillson H."/>
            <person name="Barnstead M."/>
            <person name="Chin S.H."/>
            <person name="Dew I."/>
            <person name="Evans C.A."/>
            <person name="Ferriera S."/>
            <person name="Flanigan M."/>
            <person name="Fosler C."/>
            <person name="Glodek A."/>
            <person name="Gu Z."/>
            <person name="Holt R.A."/>
            <person name="Jennings D."/>
            <person name="Kraft C.L."/>
            <person name="Lu F."/>
            <person name="Nguyen T."/>
            <person name="Nusskern D.R."/>
            <person name="Pfannkoch C.M."/>
            <person name="Sitter C."/>
            <person name="Sutton G.G."/>
            <person name="Venter J.C."/>
            <person name="Wang Z."/>
            <person name="Woodage T."/>
            <person name="Zheng X.H."/>
            <person name="Zhong F."/>
        </authorList>
    </citation>
    <scope>NUCLEOTIDE SEQUENCE [LARGE SCALE GENOMIC DNA]</scope>
    <source>
        <strain>BN</strain>
        <strain evidence="2">Sprague-Dawley</strain>
    </source>
</reference>
<gene>
    <name evidence="1" type="ORF">rCG_41370</name>
</gene>
<evidence type="ECO:0000313" key="1">
    <source>
        <dbReference type="EMBL" id="EDM00978.1"/>
    </source>
</evidence>
<organism evidence="1 2">
    <name type="scientific">Rattus norvegicus</name>
    <name type="common">Rat</name>
    <dbReference type="NCBI Taxonomy" id="10116"/>
    <lineage>
        <taxon>Eukaryota</taxon>
        <taxon>Metazoa</taxon>
        <taxon>Chordata</taxon>
        <taxon>Craniata</taxon>
        <taxon>Vertebrata</taxon>
        <taxon>Euteleostomi</taxon>
        <taxon>Mammalia</taxon>
        <taxon>Eutheria</taxon>
        <taxon>Euarchontoglires</taxon>
        <taxon>Glires</taxon>
        <taxon>Rodentia</taxon>
        <taxon>Myomorpha</taxon>
        <taxon>Muroidea</taxon>
        <taxon>Muridae</taxon>
        <taxon>Murinae</taxon>
        <taxon>Rattus</taxon>
    </lineage>
</organism>
<sequence>MQYSIKTISSCCFESGLHKINCQVCIIK</sequence>
<evidence type="ECO:0000313" key="2">
    <source>
        <dbReference type="Proteomes" id="UP000234681"/>
    </source>
</evidence>
<accession>A6IH30</accession>
<dbReference type="EMBL" id="CH473961">
    <property type="protein sequence ID" value="EDM00978.1"/>
    <property type="molecule type" value="Genomic_DNA"/>
</dbReference>